<accession>A0ABZ2YDC9</accession>
<organism evidence="5 6">
    <name type="scientific">Thermatribacter velox</name>
    <dbReference type="NCBI Taxonomy" id="3039681"/>
    <lineage>
        <taxon>Bacteria</taxon>
        <taxon>Pseudomonadati</taxon>
        <taxon>Atribacterota</taxon>
        <taxon>Atribacteria</taxon>
        <taxon>Atribacterales</taxon>
        <taxon>Thermatribacteraceae</taxon>
        <taxon>Thermatribacter</taxon>
    </lineage>
</organism>
<dbReference type="PIRSF" id="PIRSF006779">
    <property type="entry name" value="UCP006779"/>
    <property type="match status" value="1"/>
</dbReference>
<gene>
    <name evidence="5" type="ORF">QBE54_03585</name>
</gene>
<reference evidence="5 6" key="1">
    <citation type="submission" date="2023-03" db="EMBL/GenBank/DDBJ databases">
        <title>Novel Species.</title>
        <authorList>
            <person name="Ma S."/>
        </authorList>
    </citation>
    <scope>NUCLEOTIDE SEQUENCE [LARGE SCALE GENOMIC DNA]</scope>
    <source>
        <strain evidence="5 6">B11</strain>
    </source>
</reference>
<dbReference type="InterPro" id="IPR023227">
    <property type="entry name" value="SAM_OH_AdoTrfase_C_sf"/>
</dbReference>
<dbReference type="RefSeq" id="WP_369018986.1">
    <property type="nucleotide sequence ID" value="NZ_CP121689.1"/>
</dbReference>
<protein>
    <submittedName>
        <fullName evidence="5">S-adenosyl-l-methionine hydroxide adenosyltransferase family protein</fullName>
    </submittedName>
</protein>
<proteinExistence type="inferred from homology"/>
<dbReference type="Gene3D" id="3.40.50.10790">
    <property type="entry name" value="S-adenosyl-l-methionine hydroxide adenosyltransferase, N-terminal"/>
    <property type="match status" value="1"/>
</dbReference>
<evidence type="ECO:0000256" key="2">
    <source>
        <dbReference type="ARBA" id="ARBA00024035"/>
    </source>
</evidence>
<dbReference type="PANTHER" id="PTHR35092:SF1">
    <property type="entry name" value="CHLORINASE MJ1651"/>
    <property type="match status" value="1"/>
</dbReference>
<evidence type="ECO:0000259" key="4">
    <source>
        <dbReference type="Pfam" id="PF20257"/>
    </source>
</evidence>
<comment type="similarity">
    <text evidence="2">Belongs to the SAM hydrolase / SAM-dependent halogenase family.</text>
</comment>
<dbReference type="PANTHER" id="PTHR35092">
    <property type="entry name" value="CHLORINASE MJ1651"/>
    <property type="match status" value="1"/>
</dbReference>
<dbReference type="Pfam" id="PF20257">
    <property type="entry name" value="SAM_HAT_C"/>
    <property type="match status" value="1"/>
</dbReference>
<evidence type="ECO:0000313" key="5">
    <source>
        <dbReference type="EMBL" id="WZL76822.1"/>
    </source>
</evidence>
<evidence type="ECO:0000259" key="3">
    <source>
        <dbReference type="Pfam" id="PF01887"/>
    </source>
</evidence>
<sequence length="267" mass="30041">MLIAFLSDWGLKSYYVGVCKAVIHSINPEAKVIDLTHEIEPFCVREAMHVLYRAYRDFPPRTVFLTVVDHGVGTERKAIAFSTQSGYFFVGPDNGLFTLVAEEDTILEIRELANADLFYKKQPSTSFHGRDIFAPCAAFLSKGMPLENFGPLLPEITLLDYQKPRLEKGKITGEIAFFDRFGNIETNIPETWLFTQKGLKFYQKLPIYISGEIYTVHYAPTYGSIPQGEILIHGDSSGFLEIAVNQGNARERLKAEAGAKVQIHLPQ</sequence>
<evidence type="ECO:0000256" key="1">
    <source>
        <dbReference type="ARBA" id="ARBA00022691"/>
    </source>
</evidence>
<dbReference type="InterPro" id="IPR046470">
    <property type="entry name" value="SAM_HAT_C"/>
</dbReference>
<dbReference type="EMBL" id="CP121689">
    <property type="protein sequence ID" value="WZL76822.1"/>
    <property type="molecule type" value="Genomic_DNA"/>
</dbReference>
<dbReference type="InterPro" id="IPR046469">
    <property type="entry name" value="SAM_HAT_N"/>
</dbReference>
<feature type="domain" description="S-adenosyl-l-methionine hydroxide adenosyltransferase C-terminal" evidence="4">
    <location>
        <begin position="173"/>
        <end position="262"/>
    </location>
</feature>
<keyword evidence="1" id="KW-0949">S-adenosyl-L-methionine</keyword>
<evidence type="ECO:0000313" key="6">
    <source>
        <dbReference type="Proteomes" id="UP001461341"/>
    </source>
</evidence>
<dbReference type="Proteomes" id="UP001461341">
    <property type="component" value="Chromosome"/>
</dbReference>
<feature type="domain" description="S-adenosyl-l-methionine hydroxide adenosyltransferase N-terminal" evidence="3">
    <location>
        <begin position="3"/>
        <end position="150"/>
    </location>
</feature>
<dbReference type="Gene3D" id="2.40.30.90">
    <property type="entry name" value="Bacterial fluorinating enzyme like"/>
    <property type="match status" value="1"/>
</dbReference>
<dbReference type="InterPro" id="IPR002747">
    <property type="entry name" value="SAM_OH_AdoTrfase"/>
</dbReference>
<name>A0ABZ2YDC9_9BACT</name>
<dbReference type="SUPFAM" id="SSF101852">
    <property type="entry name" value="Bacterial fluorinating enzyme, C-terminal domain"/>
    <property type="match status" value="1"/>
</dbReference>
<dbReference type="SUPFAM" id="SSF102522">
    <property type="entry name" value="Bacterial fluorinating enzyme, N-terminal domain"/>
    <property type="match status" value="1"/>
</dbReference>
<keyword evidence="6" id="KW-1185">Reference proteome</keyword>
<dbReference type="InterPro" id="IPR023228">
    <property type="entry name" value="SAM_OH_AdoTrfase_N_sf"/>
</dbReference>
<dbReference type="Pfam" id="PF01887">
    <property type="entry name" value="SAM_HAT_N"/>
    <property type="match status" value="1"/>
</dbReference>